<comment type="caution">
    <text evidence="1">The sequence shown here is derived from an EMBL/GenBank/DDBJ whole genome shotgun (WGS) entry which is preliminary data.</text>
</comment>
<organism evidence="1 2">
    <name type="scientific">Microcystis aeruginosa KW</name>
    <dbReference type="NCBI Taxonomy" id="1960155"/>
    <lineage>
        <taxon>Bacteria</taxon>
        <taxon>Bacillati</taxon>
        <taxon>Cyanobacteriota</taxon>
        <taxon>Cyanophyceae</taxon>
        <taxon>Oscillatoriophycideae</taxon>
        <taxon>Chroococcales</taxon>
        <taxon>Microcystaceae</taxon>
        <taxon>Microcystis</taxon>
    </lineage>
</organism>
<evidence type="ECO:0000313" key="2">
    <source>
        <dbReference type="Proteomes" id="UP000189835"/>
    </source>
</evidence>
<accession>A0A1V4BZJ0</accession>
<dbReference type="Proteomes" id="UP000189835">
    <property type="component" value="Unassembled WGS sequence"/>
</dbReference>
<evidence type="ECO:0000313" key="1">
    <source>
        <dbReference type="EMBL" id="OPF20260.1"/>
    </source>
</evidence>
<dbReference type="RefSeq" id="WP_079205626.1">
    <property type="nucleotide sequence ID" value="NZ_MVGR01000001.1"/>
</dbReference>
<protein>
    <submittedName>
        <fullName evidence="1">Uncharacterized protein</fullName>
    </submittedName>
</protein>
<name>A0A1V4BZJ0_MICAE</name>
<reference evidence="1 2" key="1">
    <citation type="submission" date="2017-02" db="EMBL/GenBank/DDBJ databases">
        <title>Genome sequence of Microcystis aeruginosa KW.</title>
        <authorList>
            <person name="Oh H.-M."/>
            <person name="Ahn C.-Y."/>
            <person name="Jeong H."/>
            <person name="Srivastava A."/>
            <person name="Lee H.-G."/>
            <person name="Kang S.-R."/>
        </authorList>
    </citation>
    <scope>NUCLEOTIDE SEQUENCE [LARGE SCALE GENOMIC DNA]</scope>
    <source>
        <strain evidence="1 2">KW</strain>
    </source>
</reference>
<dbReference type="EMBL" id="MVGR01000001">
    <property type="protein sequence ID" value="OPF20260.1"/>
    <property type="molecule type" value="Genomic_DNA"/>
</dbReference>
<sequence length="160" mass="16417">MNTKSLTIGFVAIFSLLNITDINPATGAPIPGAKITWISKDKSLLEVNLGPFATFKWTNPSGSVIELTGGLSGASLKLSDEKVKGGGIEVLPGLLASALDPSYGTNGEPPISTTGQITSGTAQFTLDLKGFVGIDDITTTFTASLVSNGTDNPLNLSVFG</sequence>
<gene>
    <name evidence="1" type="ORF">B1L04_02310</name>
</gene>
<dbReference type="AlphaFoldDB" id="A0A1V4BZJ0"/>
<proteinExistence type="predicted"/>